<feature type="compositionally biased region" description="Polar residues" evidence="1">
    <location>
        <begin position="160"/>
        <end position="178"/>
    </location>
</feature>
<feature type="region of interest" description="Disordered" evidence="1">
    <location>
        <begin position="1"/>
        <end position="220"/>
    </location>
</feature>
<keyword evidence="3" id="KW-1185">Reference proteome</keyword>
<protein>
    <submittedName>
        <fullName evidence="2">Uncharacterized protein</fullName>
    </submittedName>
</protein>
<dbReference type="Proteomes" id="UP000092583">
    <property type="component" value="Unassembled WGS sequence"/>
</dbReference>
<sequence length="220" mass="23367">MASIGGGGRGRGGNRTPASRTVRSTTRDDNSEVHTYETTNTSTFRPNGNDNESSFPGTEFGSFPDFPQGGFGEFGSFPDMPPMPPMPPMPSMPTFHFTQMDDLMAQFGGPEGFGAFGLFDDESDDMTVPRGGSGASLSHQSQPAQGKHHEDKTMDDNTKSDSATTSDVAEGTRSSNLSPEREAKSSEQGSASVTATTQASKSGHSLQPTVEDDPEDWQVV</sequence>
<evidence type="ECO:0000313" key="2">
    <source>
        <dbReference type="EMBL" id="OCF59165.1"/>
    </source>
</evidence>
<proteinExistence type="predicted"/>
<name>A0A1B9IUG7_9TREE</name>
<reference evidence="2 3" key="1">
    <citation type="submission" date="2013-07" db="EMBL/GenBank/DDBJ databases">
        <title>The Genome Sequence of Kwoniella mangroviensis CBS10435.</title>
        <authorList>
            <consortium name="The Broad Institute Genome Sequencing Platform"/>
            <person name="Cuomo C."/>
            <person name="Litvintseva A."/>
            <person name="Chen Y."/>
            <person name="Heitman J."/>
            <person name="Sun S."/>
            <person name="Springer D."/>
            <person name="Dromer F."/>
            <person name="Young S.K."/>
            <person name="Zeng Q."/>
            <person name="Gargeya S."/>
            <person name="Fitzgerald M."/>
            <person name="Abouelleil A."/>
            <person name="Alvarado L."/>
            <person name="Berlin A.M."/>
            <person name="Chapman S.B."/>
            <person name="Dewar J."/>
            <person name="Goldberg J."/>
            <person name="Griggs A."/>
            <person name="Gujja S."/>
            <person name="Hansen M."/>
            <person name="Howarth C."/>
            <person name="Imamovic A."/>
            <person name="Larimer J."/>
            <person name="McCowan C."/>
            <person name="Murphy C."/>
            <person name="Pearson M."/>
            <person name="Priest M."/>
            <person name="Roberts A."/>
            <person name="Saif S."/>
            <person name="Shea T."/>
            <person name="Sykes S."/>
            <person name="Wortman J."/>
            <person name="Nusbaum C."/>
            <person name="Birren B."/>
        </authorList>
    </citation>
    <scope>NUCLEOTIDE SEQUENCE [LARGE SCALE GENOMIC DNA]</scope>
    <source>
        <strain evidence="2 3">CBS 10435</strain>
    </source>
</reference>
<gene>
    <name evidence="2" type="ORF">L486_03666</name>
</gene>
<feature type="compositionally biased region" description="Acidic residues" evidence="1">
    <location>
        <begin position="210"/>
        <end position="220"/>
    </location>
</feature>
<organism evidence="2 3">
    <name type="scientific">Kwoniella mangroviensis CBS 10435</name>
    <dbReference type="NCBI Taxonomy" id="1331196"/>
    <lineage>
        <taxon>Eukaryota</taxon>
        <taxon>Fungi</taxon>
        <taxon>Dikarya</taxon>
        <taxon>Basidiomycota</taxon>
        <taxon>Agaricomycotina</taxon>
        <taxon>Tremellomycetes</taxon>
        <taxon>Tremellales</taxon>
        <taxon>Cryptococcaceae</taxon>
        <taxon>Kwoniella</taxon>
    </lineage>
</organism>
<feature type="compositionally biased region" description="Pro residues" evidence="1">
    <location>
        <begin position="79"/>
        <end position="91"/>
    </location>
</feature>
<accession>A0A1B9IUG7</accession>
<dbReference type="AlphaFoldDB" id="A0A1B9IUG7"/>
<feature type="compositionally biased region" description="Polar residues" evidence="1">
    <location>
        <begin position="135"/>
        <end position="144"/>
    </location>
</feature>
<reference evidence="3" key="2">
    <citation type="submission" date="2013-12" db="EMBL/GenBank/DDBJ databases">
        <title>Evolution of pathogenesis and genome organization in the Tremellales.</title>
        <authorList>
            <person name="Cuomo C."/>
            <person name="Litvintseva A."/>
            <person name="Heitman J."/>
            <person name="Chen Y."/>
            <person name="Sun S."/>
            <person name="Springer D."/>
            <person name="Dromer F."/>
            <person name="Young S."/>
            <person name="Zeng Q."/>
            <person name="Chapman S."/>
            <person name="Gujja S."/>
            <person name="Saif S."/>
            <person name="Birren B."/>
        </authorList>
    </citation>
    <scope>NUCLEOTIDE SEQUENCE [LARGE SCALE GENOMIC DNA]</scope>
    <source>
        <strain evidence="3">CBS 10435</strain>
    </source>
</reference>
<feature type="compositionally biased region" description="Basic and acidic residues" evidence="1">
    <location>
        <begin position="25"/>
        <end position="35"/>
    </location>
</feature>
<feature type="compositionally biased region" description="Gly residues" evidence="1">
    <location>
        <begin position="1"/>
        <end position="13"/>
    </location>
</feature>
<evidence type="ECO:0000313" key="3">
    <source>
        <dbReference type="Proteomes" id="UP000092583"/>
    </source>
</evidence>
<dbReference type="EMBL" id="KI669461">
    <property type="protein sequence ID" value="OCF59165.1"/>
    <property type="molecule type" value="Genomic_DNA"/>
</dbReference>
<feature type="compositionally biased region" description="Polar residues" evidence="1">
    <location>
        <begin position="36"/>
        <end position="56"/>
    </location>
</feature>
<feature type="compositionally biased region" description="Polar residues" evidence="1">
    <location>
        <begin position="186"/>
        <end position="208"/>
    </location>
</feature>
<evidence type="ECO:0000256" key="1">
    <source>
        <dbReference type="SAM" id="MobiDB-lite"/>
    </source>
</evidence>
<feature type="compositionally biased region" description="Basic and acidic residues" evidence="1">
    <location>
        <begin position="147"/>
        <end position="159"/>
    </location>
</feature>